<dbReference type="EMBL" id="WMBR01000004">
    <property type="protein sequence ID" value="MXP22973.1"/>
    <property type="molecule type" value="Genomic_DNA"/>
</dbReference>
<proteinExistence type="predicted"/>
<keyword evidence="2" id="KW-1185">Reference proteome</keyword>
<evidence type="ECO:0000313" key="1">
    <source>
        <dbReference type="EMBL" id="MXP22973.1"/>
    </source>
</evidence>
<reference evidence="1 2" key="1">
    <citation type="submission" date="2019-11" db="EMBL/GenBank/DDBJ databases">
        <title>Gordonia sp. nov., a novel actinobacterium isolated from mangrove soil in Hainan.</title>
        <authorList>
            <person name="Huang X."/>
            <person name="Xie Y."/>
            <person name="Chu X."/>
            <person name="Xiao K."/>
        </authorList>
    </citation>
    <scope>NUCLEOTIDE SEQUENCE [LARGE SCALE GENOMIC DNA]</scope>
    <source>
        <strain evidence="1 2">HNM0687</strain>
    </source>
</reference>
<protein>
    <submittedName>
        <fullName evidence="1">Uncharacterized protein</fullName>
    </submittedName>
</protein>
<sequence>MGRNRTPTPQWAPQDVPRLWATFDLFRLDVTDVGVDGVLWWGYADDEPDEEDGGACDRGELRADALILHVLTRIRPSERVDFLSPWRSSTLADAARVVVPLTRDLKVTQADDIEPVITVLQTRHSSRKKPAPVESGRHPEEQVRVCEAWLAGTARNDVGVRAGRMTGVDGCGARCSGWFEFWSITGLLTGL</sequence>
<organism evidence="1 2">
    <name type="scientific">Gordonia mangrovi</name>
    <dbReference type="NCBI Taxonomy" id="2665643"/>
    <lineage>
        <taxon>Bacteria</taxon>
        <taxon>Bacillati</taxon>
        <taxon>Actinomycetota</taxon>
        <taxon>Actinomycetes</taxon>
        <taxon>Mycobacteriales</taxon>
        <taxon>Gordoniaceae</taxon>
        <taxon>Gordonia</taxon>
    </lineage>
</organism>
<evidence type="ECO:0000313" key="2">
    <source>
        <dbReference type="Proteomes" id="UP000475545"/>
    </source>
</evidence>
<accession>A0A6L7GTT5</accession>
<comment type="caution">
    <text evidence="1">The sequence shown here is derived from an EMBL/GenBank/DDBJ whole genome shotgun (WGS) entry which is preliminary data.</text>
</comment>
<dbReference type="AlphaFoldDB" id="A0A6L7GTT5"/>
<dbReference type="Proteomes" id="UP000475545">
    <property type="component" value="Unassembled WGS sequence"/>
</dbReference>
<gene>
    <name evidence="1" type="ORF">GIY30_16675</name>
</gene>
<name>A0A6L7GTT5_9ACTN</name>
<dbReference type="RefSeq" id="WP_160903139.1">
    <property type="nucleotide sequence ID" value="NZ_CP102850.1"/>
</dbReference>